<evidence type="ECO:0000256" key="2">
    <source>
        <dbReference type="SAM" id="SignalP"/>
    </source>
</evidence>
<feature type="domain" description="Phosphatidic acid phosphatase type 2/haloperoxidase" evidence="3">
    <location>
        <begin position="233"/>
        <end position="384"/>
    </location>
</feature>
<dbReference type="InterPro" id="IPR036938">
    <property type="entry name" value="PAP2/HPO_sf"/>
</dbReference>
<dbReference type="SUPFAM" id="SSF51126">
    <property type="entry name" value="Pectin lyase-like"/>
    <property type="match status" value="1"/>
</dbReference>
<proteinExistence type="predicted"/>
<dbReference type="PATRIC" id="fig|1445510.3.peg.3800"/>
<sequence length="688" mass="75369">MNKINSRYKLLAMAVAFMPIFTNCADNNTKAIVNLPAEPAGLGYEKTIAEPDVVYPLPVVDNFIAQTGKDAHGNLINKYDRAVNPVIQLLKGFDEVWSLGDAKWANGEANGSGPKDRFASTHIVDAAVWRENMSYSLRVTGSVPGYERSYQDALGAYFDDLRSKNNSLIDGLGPLAEWYKQGSGAHTLIQHNIADQYLDASNEKFFNVNEIITYEEMDSSTASVDSELGFFVKFLNIMRGPEGTTSPAKYFYCSPRPWTMDDNGNVRQTGTIRLGSGDAREEGNRKMGQRTIPVYDSHIQVVPALIYSLENRGRHKDCGFPSGHTNAGYLAAFAYAYAVPERYPELLTRAAKLGEDRIISGYHSPLDVIGGRIMATALAAAYINRYSDDADAALANTRKYFEARIRDEKSLMQYAHSESADDPFADDKANKAYYREKLAYSFKQNPAKAGQEMIVPKGAEVLLKSRFPYLTAQQRRVVLYTTGIDSGYPVLDDSNGWGRIDLVTAADGYGAFVGDVYVNMDATKGYFSAADSWDNDIHGKGKLVKSGSGKLVLTGSNSYSGGTVLNGGTLVAASSSAFGSGDVFVNAGAIIVRSKKPLVIGNHYTQINGTLSFDLRGHNQADLIVHGDMNIKAGNVLIDLETADQFKQGDTLAIIQADQIHGRFESAVTQDDRLLDIVYEDNRIVIKL</sequence>
<gene>
    <name evidence="4" type="ORF">YC6258_03823</name>
</gene>
<organism evidence="4 5">
    <name type="scientific">Gynuella sunshinyii YC6258</name>
    <dbReference type="NCBI Taxonomy" id="1445510"/>
    <lineage>
        <taxon>Bacteria</taxon>
        <taxon>Pseudomonadati</taxon>
        <taxon>Pseudomonadota</taxon>
        <taxon>Gammaproteobacteria</taxon>
        <taxon>Oceanospirillales</taxon>
        <taxon>Saccharospirillaceae</taxon>
        <taxon>Gynuella</taxon>
    </lineage>
</organism>
<dbReference type="RefSeq" id="WP_052830372.1">
    <property type="nucleotide sequence ID" value="NZ_CP007142.1"/>
</dbReference>
<feature type="chain" id="PRO_5002184025" evidence="2">
    <location>
        <begin position="26"/>
        <end position="688"/>
    </location>
</feature>
<keyword evidence="5" id="KW-1185">Reference proteome</keyword>
<dbReference type="NCBIfam" id="TIGR02601">
    <property type="entry name" value="autotrns_rpt"/>
    <property type="match status" value="1"/>
</dbReference>
<evidence type="ECO:0000313" key="5">
    <source>
        <dbReference type="Proteomes" id="UP000032266"/>
    </source>
</evidence>
<dbReference type="Gene3D" id="1.20.144.10">
    <property type="entry name" value="Phosphatidic acid phosphatase type 2/haloperoxidase"/>
    <property type="match status" value="1"/>
</dbReference>
<evidence type="ECO:0000256" key="1">
    <source>
        <dbReference type="ARBA" id="ARBA00022729"/>
    </source>
</evidence>
<evidence type="ECO:0000313" key="4">
    <source>
        <dbReference type="EMBL" id="AJQ95859.1"/>
    </source>
</evidence>
<dbReference type="Pfam" id="PF01569">
    <property type="entry name" value="PAP2"/>
    <property type="match status" value="1"/>
</dbReference>
<evidence type="ECO:0000259" key="3">
    <source>
        <dbReference type="Pfam" id="PF01569"/>
    </source>
</evidence>
<dbReference type="KEGG" id="gsn:YC6258_03823"/>
<keyword evidence="1 2" id="KW-0732">Signal</keyword>
<protein>
    <submittedName>
        <fullName evidence="4">Membrane-associated phospholipid phosphatase</fullName>
    </submittedName>
</protein>
<dbReference type="Proteomes" id="UP000032266">
    <property type="component" value="Chromosome"/>
</dbReference>
<dbReference type="HOGENOM" id="CLU_016419_1_0_6"/>
<dbReference type="STRING" id="1445510.YC6258_03823"/>
<dbReference type="SUPFAM" id="SSF48317">
    <property type="entry name" value="Acid phosphatase/Vanadium-dependent haloperoxidase"/>
    <property type="match status" value="1"/>
</dbReference>
<feature type="signal peptide" evidence="2">
    <location>
        <begin position="1"/>
        <end position="25"/>
    </location>
</feature>
<dbReference type="InterPro" id="IPR013425">
    <property type="entry name" value="Autotrns_rpt"/>
</dbReference>
<accession>A0A0C5VZK7</accession>
<name>A0A0C5VZK7_9GAMM</name>
<dbReference type="EMBL" id="CP007142">
    <property type="protein sequence ID" value="AJQ95859.1"/>
    <property type="molecule type" value="Genomic_DNA"/>
</dbReference>
<dbReference type="Pfam" id="PF12951">
    <property type="entry name" value="PATR"/>
    <property type="match status" value="1"/>
</dbReference>
<dbReference type="AlphaFoldDB" id="A0A0C5VZK7"/>
<reference evidence="4 5" key="1">
    <citation type="submission" date="2014-01" db="EMBL/GenBank/DDBJ databases">
        <title>Full genme sequencing of cellulolytic bacterium Gynuella sunshinyii YC6258T gen. nov., sp. nov.</title>
        <authorList>
            <person name="Khan H."/>
            <person name="Chung E.J."/>
            <person name="Chung Y.R."/>
        </authorList>
    </citation>
    <scope>NUCLEOTIDE SEQUENCE [LARGE SCALE GENOMIC DNA]</scope>
    <source>
        <strain evidence="4 5">YC6258</strain>
    </source>
</reference>
<dbReference type="InterPro" id="IPR011050">
    <property type="entry name" value="Pectin_lyase_fold/virulence"/>
</dbReference>
<dbReference type="InterPro" id="IPR000326">
    <property type="entry name" value="PAP2/HPO"/>
</dbReference>